<evidence type="ECO:0000256" key="1">
    <source>
        <dbReference type="SAM" id="Phobius"/>
    </source>
</evidence>
<organism evidence="2 3">
    <name type="scientific">Streptomyces chengmaiensis</name>
    <dbReference type="NCBI Taxonomy" id="3040919"/>
    <lineage>
        <taxon>Bacteria</taxon>
        <taxon>Bacillati</taxon>
        <taxon>Actinomycetota</taxon>
        <taxon>Actinomycetes</taxon>
        <taxon>Kitasatosporales</taxon>
        <taxon>Streptomycetaceae</taxon>
        <taxon>Streptomyces</taxon>
    </lineage>
</organism>
<proteinExistence type="predicted"/>
<gene>
    <name evidence="2" type="ORF">QCN29_17515</name>
</gene>
<feature type="transmembrane region" description="Helical" evidence="1">
    <location>
        <begin position="293"/>
        <end position="315"/>
    </location>
</feature>
<reference evidence="2 3" key="1">
    <citation type="submission" date="2023-04" db="EMBL/GenBank/DDBJ databases">
        <title>Streptomyces chengmaiensis sp. nov. isolated from the stem of mangrove plant in Hainan.</title>
        <authorList>
            <person name="Huang X."/>
            <person name="Zhou S."/>
            <person name="Chu X."/>
            <person name="Xie Y."/>
            <person name="Lin Y."/>
        </authorList>
    </citation>
    <scope>NUCLEOTIDE SEQUENCE [LARGE SCALE GENOMIC DNA]</scope>
    <source>
        <strain evidence="2 3">HNM0663</strain>
    </source>
</reference>
<accession>A0ABT6HQJ5</accession>
<dbReference type="RefSeq" id="WP_279929119.1">
    <property type="nucleotide sequence ID" value="NZ_JARWBG010000019.1"/>
</dbReference>
<evidence type="ECO:0000313" key="2">
    <source>
        <dbReference type="EMBL" id="MDH2390557.1"/>
    </source>
</evidence>
<keyword evidence="1" id="KW-1133">Transmembrane helix</keyword>
<evidence type="ECO:0000313" key="3">
    <source>
        <dbReference type="Proteomes" id="UP001223144"/>
    </source>
</evidence>
<protein>
    <submittedName>
        <fullName evidence="2">Peptidase</fullName>
    </submittedName>
</protein>
<name>A0ABT6HQJ5_9ACTN</name>
<keyword evidence="3" id="KW-1185">Reference proteome</keyword>
<sequence>MGGPLLAVSLLVGSVAPVAAEASRDASDDVGVGIRLVDAPVSRRDDERAHRYIIDHVEPGRQIRRRIAVTNLSDTRQRVRLYAAAAAVHQEGFTFAPGRTGNELTKWVTLEPGELVLAPDETAKAWTEITVARDATGGEHYAVLWAEISPKHDPSQQVRNVARAGVRIYLSVGPGGEPRSDFRIENLTGSRAADGVPVVTARVKNTGGRALDLTGKLTLSDGPGGLSAGPVNVKAGTLGPGRSTLAKTTLDPRLPDGVWTARLTLTSGLVKRQTSGRITIGAPQAEGGRNTSMATLTAGGLASVAAAAVLAAYAYRRRNGSR</sequence>
<keyword evidence="1" id="KW-0472">Membrane</keyword>
<dbReference type="EMBL" id="JARWBG010000019">
    <property type="protein sequence ID" value="MDH2390557.1"/>
    <property type="molecule type" value="Genomic_DNA"/>
</dbReference>
<dbReference type="Proteomes" id="UP001223144">
    <property type="component" value="Unassembled WGS sequence"/>
</dbReference>
<keyword evidence="1" id="KW-0812">Transmembrane</keyword>
<comment type="caution">
    <text evidence="2">The sequence shown here is derived from an EMBL/GenBank/DDBJ whole genome shotgun (WGS) entry which is preliminary data.</text>
</comment>